<feature type="non-terminal residue" evidence="2">
    <location>
        <position position="1"/>
    </location>
</feature>
<dbReference type="Proteomes" id="UP001432027">
    <property type="component" value="Unassembled WGS sequence"/>
</dbReference>
<evidence type="ECO:0000313" key="2">
    <source>
        <dbReference type="EMBL" id="GMS91073.1"/>
    </source>
</evidence>
<feature type="region of interest" description="Disordered" evidence="1">
    <location>
        <begin position="187"/>
        <end position="224"/>
    </location>
</feature>
<comment type="caution">
    <text evidence="2">The sequence shown here is derived from an EMBL/GenBank/DDBJ whole genome shotgun (WGS) entry which is preliminary data.</text>
</comment>
<reference evidence="2" key="1">
    <citation type="submission" date="2023-10" db="EMBL/GenBank/DDBJ databases">
        <title>Genome assembly of Pristionchus species.</title>
        <authorList>
            <person name="Yoshida K."/>
            <person name="Sommer R.J."/>
        </authorList>
    </citation>
    <scope>NUCLEOTIDE SEQUENCE</scope>
    <source>
        <strain evidence="2">RS0144</strain>
    </source>
</reference>
<proteinExistence type="predicted"/>
<dbReference type="AlphaFoldDB" id="A0AAV5TAF0"/>
<sequence>IMFQWSIALESWHSKADRASTLIMHFENAKATIDLAYEEAARVLEASRLKKHQELEEARDRQEETIEEVYRKVDITQTRIDGAIKFANRLLDSANGVELLASRKKVLHKLCLLEHTMPSLHTESELRFAPVMKKTLEATFRNAVGDIISQALPSSVSALSLDERGGSSTINRVSASESEWVNGIKEARGDAAGGNREQRRGGVEETRGGGAVERGGAGGGAYSASLASSTITPIGGERA</sequence>
<evidence type="ECO:0000256" key="1">
    <source>
        <dbReference type="SAM" id="MobiDB-lite"/>
    </source>
</evidence>
<feature type="non-terminal residue" evidence="2">
    <location>
        <position position="239"/>
    </location>
</feature>
<protein>
    <submittedName>
        <fullName evidence="2">Uncharacterized protein</fullName>
    </submittedName>
</protein>
<organism evidence="2 3">
    <name type="scientific">Pristionchus entomophagus</name>
    <dbReference type="NCBI Taxonomy" id="358040"/>
    <lineage>
        <taxon>Eukaryota</taxon>
        <taxon>Metazoa</taxon>
        <taxon>Ecdysozoa</taxon>
        <taxon>Nematoda</taxon>
        <taxon>Chromadorea</taxon>
        <taxon>Rhabditida</taxon>
        <taxon>Rhabditina</taxon>
        <taxon>Diplogasteromorpha</taxon>
        <taxon>Diplogasteroidea</taxon>
        <taxon>Neodiplogasteridae</taxon>
        <taxon>Pristionchus</taxon>
    </lineage>
</organism>
<keyword evidence="3" id="KW-1185">Reference proteome</keyword>
<feature type="compositionally biased region" description="Gly residues" evidence="1">
    <location>
        <begin position="208"/>
        <end position="221"/>
    </location>
</feature>
<name>A0AAV5TAF0_9BILA</name>
<evidence type="ECO:0000313" key="3">
    <source>
        <dbReference type="Proteomes" id="UP001432027"/>
    </source>
</evidence>
<dbReference type="EMBL" id="BTSX01000003">
    <property type="protein sequence ID" value="GMS91073.1"/>
    <property type="molecule type" value="Genomic_DNA"/>
</dbReference>
<feature type="compositionally biased region" description="Basic and acidic residues" evidence="1">
    <location>
        <begin position="196"/>
        <end position="207"/>
    </location>
</feature>
<accession>A0AAV5TAF0</accession>
<gene>
    <name evidence="2" type="ORF">PENTCL1PPCAC_13248</name>
</gene>